<reference evidence="2 3" key="1">
    <citation type="journal article" date="2015" name="Nature">
        <title>rRNA introns, odd ribosomes, and small enigmatic genomes across a large radiation of phyla.</title>
        <authorList>
            <person name="Brown C.T."/>
            <person name="Hug L.A."/>
            <person name="Thomas B.C."/>
            <person name="Sharon I."/>
            <person name="Castelle C.J."/>
            <person name="Singh A."/>
            <person name="Wilkins M.J."/>
            <person name="Williams K.H."/>
            <person name="Banfield J.F."/>
        </authorList>
    </citation>
    <scope>NUCLEOTIDE SEQUENCE [LARGE SCALE GENOMIC DNA]</scope>
</reference>
<dbReference type="PANTHER" id="PTHR11373">
    <property type="entry name" value="DEOXYNUCLEOSIDE TRIPHOSPHATE TRIPHOSPHOHYDROLASE"/>
    <property type="match status" value="1"/>
</dbReference>
<dbReference type="SMART" id="SM00471">
    <property type="entry name" value="HDc"/>
    <property type="match status" value="1"/>
</dbReference>
<dbReference type="Gene3D" id="1.10.3210.10">
    <property type="entry name" value="Hypothetical protein af1432"/>
    <property type="match status" value="1"/>
</dbReference>
<dbReference type="Pfam" id="PF01966">
    <property type="entry name" value="HD"/>
    <property type="match status" value="1"/>
</dbReference>
<dbReference type="EMBL" id="LBRE01000019">
    <property type="protein sequence ID" value="KKP92209.1"/>
    <property type="molecule type" value="Genomic_DNA"/>
</dbReference>
<dbReference type="CDD" id="cd00077">
    <property type="entry name" value="HDc"/>
    <property type="match status" value="1"/>
</dbReference>
<evidence type="ECO:0000313" key="2">
    <source>
        <dbReference type="EMBL" id="KKP92209.1"/>
    </source>
</evidence>
<dbReference type="SUPFAM" id="SSF109604">
    <property type="entry name" value="HD-domain/PDEase-like"/>
    <property type="match status" value="1"/>
</dbReference>
<dbReference type="PANTHER" id="PTHR11373:SF41">
    <property type="entry name" value="METAL-DEPENDENT PHOSPHOHYDROLASE"/>
    <property type="match status" value="1"/>
</dbReference>
<accession>A0A0G0DD91</accession>
<dbReference type="PROSITE" id="PS51831">
    <property type="entry name" value="HD"/>
    <property type="match status" value="1"/>
</dbReference>
<dbReference type="Proteomes" id="UP000034140">
    <property type="component" value="Unassembled WGS sequence"/>
</dbReference>
<name>A0A0G0DD91_9BACT</name>
<feature type="domain" description="HD" evidence="1">
    <location>
        <begin position="49"/>
        <end position="153"/>
    </location>
</feature>
<dbReference type="GO" id="GO:0006203">
    <property type="term" value="P:dGTP catabolic process"/>
    <property type="evidence" value="ECO:0007669"/>
    <property type="project" value="TreeGrafter"/>
</dbReference>
<gene>
    <name evidence="2" type="ORF">UR96_C0019G0003</name>
</gene>
<evidence type="ECO:0000259" key="1">
    <source>
        <dbReference type="PROSITE" id="PS51831"/>
    </source>
</evidence>
<proteinExistence type="predicted"/>
<comment type="caution">
    <text evidence="2">The sequence shown here is derived from an EMBL/GenBank/DDBJ whole genome shotgun (WGS) entry which is preliminary data.</text>
</comment>
<sequence length="326" mass="38301">MQIKNEIYGDFDISEEVLIELMDSKAIQRLKGIDQAGYSKVFYVDGRNRFDHSIGVFLLLRKYGASLDEQIAGLLHDVSHYAFSHAIDYILQEGNIDKQDLQDRSKNKFLLNSDIPQILEKHGYDVDRVADEENFSMLETSLPDICADRLDYSLKDMIILLKKDVEEIRDIISHLKVDDAKKWYFDDVEVGYVFAKYFKELNDDHYSGLVSASMFKSIKDFIKCALDKGYIEENDLEKEDQYVIDKCLKYIEKDKELKRFWERMNNKDCFYPDENNYEEIIYCKSRVVDPLCLVNNGLKRVSEVYKEWGRVIEKETIVKKHYLAAS</sequence>
<dbReference type="GO" id="GO:0008832">
    <property type="term" value="F:dGTPase activity"/>
    <property type="evidence" value="ECO:0007669"/>
    <property type="project" value="TreeGrafter"/>
</dbReference>
<evidence type="ECO:0000313" key="3">
    <source>
        <dbReference type="Proteomes" id="UP000034140"/>
    </source>
</evidence>
<dbReference type="InterPro" id="IPR050135">
    <property type="entry name" value="dGTPase-like"/>
</dbReference>
<dbReference type="InterPro" id="IPR003607">
    <property type="entry name" value="HD/PDEase_dom"/>
</dbReference>
<protein>
    <submittedName>
        <fullName evidence="2">HD domain-containing protein</fullName>
    </submittedName>
</protein>
<dbReference type="AlphaFoldDB" id="A0A0G0DD91"/>
<dbReference type="InterPro" id="IPR006674">
    <property type="entry name" value="HD_domain"/>
</dbReference>
<organism evidence="2 3">
    <name type="scientific">candidate division WS6 bacterium GW2011_GWC1_36_11</name>
    <dbReference type="NCBI Taxonomy" id="1619090"/>
    <lineage>
        <taxon>Bacteria</taxon>
        <taxon>Candidatus Dojkabacteria</taxon>
    </lineage>
</organism>